<keyword evidence="3" id="KW-0808">Transferase</keyword>
<dbReference type="PANTHER" id="PTHR12526:SF636">
    <property type="entry name" value="BLL3647 PROTEIN"/>
    <property type="match status" value="1"/>
</dbReference>
<feature type="domain" description="Glycosyltransferase subfamily 4-like N-terminal" evidence="2">
    <location>
        <begin position="12"/>
        <end position="172"/>
    </location>
</feature>
<dbReference type="GO" id="GO:0016757">
    <property type="term" value="F:glycosyltransferase activity"/>
    <property type="evidence" value="ECO:0007669"/>
    <property type="project" value="InterPro"/>
</dbReference>
<sequence>MNIGYIEHFSGIGGGQRMLEILLDGLQGTEFVPYVSCPGQGEFVDLLRSKNISVEFHKLIQPSRKNPFLLIDAFREWSSFIRPHRFALIHVNHLHGGRSVMPAAFWHKTPVVCHVHFPLEEAYCRWVFNFLPKPAGFIFCSHELQQDSGAHLKKYYPHARQWVVHNGVDVSRFVPSQTSNDISRIGIIANLQKRKGHEDFLEMAARLTRQGKSAIYDIIGGDVYGETRQEALLDYARQLGISDRVIFHGQMADVRPVLSQLDILVCTSYQEAFPVSILEAMACGKPVVSTNINGIPEAIDEGQTGFLVPPHAPEALANAVTILLDHPELRNEMGLNGRRRVEQYFSCDAYTAGIIHIYRELLKCT</sequence>
<evidence type="ECO:0000313" key="3">
    <source>
        <dbReference type="EMBL" id="GAK51412.1"/>
    </source>
</evidence>
<dbReference type="EMBL" id="DF820457">
    <property type="protein sequence ID" value="GAK51412.1"/>
    <property type="molecule type" value="Genomic_DNA"/>
</dbReference>
<protein>
    <submittedName>
        <fullName evidence="3">Glycosyltransferase</fullName>
    </submittedName>
</protein>
<dbReference type="InterPro" id="IPR001296">
    <property type="entry name" value="Glyco_trans_1"/>
</dbReference>
<gene>
    <name evidence="3" type="ORF">U14_02656</name>
</gene>
<evidence type="ECO:0000259" key="2">
    <source>
        <dbReference type="Pfam" id="PF13439"/>
    </source>
</evidence>
<evidence type="ECO:0000259" key="1">
    <source>
        <dbReference type="Pfam" id="PF00534"/>
    </source>
</evidence>
<dbReference type="Gene3D" id="3.40.50.2000">
    <property type="entry name" value="Glycogen Phosphorylase B"/>
    <property type="match status" value="2"/>
</dbReference>
<proteinExistence type="predicted"/>
<dbReference type="Pfam" id="PF00534">
    <property type="entry name" value="Glycos_transf_1"/>
    <property type="match status" value="1"/>
</dbReference>
<name>A0A081BLZ6_9BACT</name>
<dbReference type="AlphaFoldDB" id="A0A081BLZ6"/>
<dbReference type="SUPFAM" id="SSF53756">
    <property type="entry name" value="UDP-Glycosyltransferase/glycogen phosphorylase"/>
    <property type="match status" value="1"/>
</dbReference>
<feature type="domain" description="Glycosyl transferase family 1" evidence="1">
    <location>
        <begin position="185"/>
        <end position="340"/>
    </location>
</feature>
<reference evidence="3" key="1">
    <citation type="journal article" date="2015" name="PeerJ">
        <title>First genomic representation of candidate bacterial phylum KSB3 points to enhanced environmental sensing as a trigger of wastewater bulking.</title>
        <authorList>
            <person name="Sekiguchi Y."/>
            <person name="Ohashi A."/>
            <person name="Parks D.H."/>
            <person name="Yamauchi T."/>
            <person name="Tyson G.W."/>
            <person name="Hugenholtz P."/>
        </authorList>
    </citation>
    <scope>NUCLEOTIDE SEQUENCE [LARGE SCALE GENOMIC DNA]</scope>
</reference>
<keyword evidence="4" id="KW-1185">Reference proteome</keyword>
<evidence type="ECO:0000313" key="4">
    <source>
        <dbReference type="Proteomes" id="UP000030700"/>
    </source>
</evidence>
<dbReference type="STRING" id="1499966.U14_02656"/>
<organism evidence="3">
    <name type="scientific">Candidatus Moduliflexus flocculans</name>
    <dbReference type="NCBI Taxonomy" id="1499966"/>
    <lineage>
        <taxon>Bacteria</taxon>
        <taxon>Candidatus Moduliflexota</taxon>
        <taxon>Candidatus Moduliflexia</taxon>
        <taxon>Candidatus Moduliflexales</taxon>
        <taxon>Candidatus Moduliflexaceae</taxon>
    </lineage>
</organism>
<dbReference type="InterPro" id="IPR028098">
    <property type="entry name" value="Glyco_trans_4-like_N"/>
</dbReference>
<dbReference type="Pfam" id="PF13439">
    <property type="entry name" value="Glyco_transf_4"/>
    <property type="match status" value="1"/>
</dbReference>
<accession>A0A081BLZ6</accession>
<dbReference type="PANTHER" id="PTHR12526">
    <property type="entry name" value="GLYCOSYLTRANSFERASE"/>
    <property type="match status" value="1"/>
</dbReference>
<dbReference type="Proteomes" id="UP000030700">
    <property type="component" value="Unassembled WGS sequence"/>
</dbReference>
<dbReference type="HOGENOM" id="CLU_009583_0_3_0"/>